<reference evidence="3 4" key="1">
    <citation type="submission" date="2019-04" db="EMBL/GenBank/DDBJ databases">
        <title>Aspergillus burnettii sp. nov., novel species from soil in southeast Queensland.</title>
        <authorList>
            <person name="Gilchrist C.L.M."/>
            <person name="Pitt J.I."/>
            <person name="Lange L."/>
            <person name="Lacey H.J."/>
            <person name="Vuong D."/>
            <person name="Midgley D.J."/>
            <person name="Greenfield P."/>
            <person name="Bradbury M."/>
            <person name="Lacey E."/>
            <person name="Busk P.K."/>
            <person name="Pilgaard B."/>
            <person name="Chooi Y.H."/>
            <person name="Piggott A.M."/>
        </authorList>
    </citation>
    <scope>NUCLEOTIDE SEQUENCE [LARGE SCALE GENOMIC DNA]</scope>
    <source>
        <strain evidence="3 4">FRR 5400</strain>
    </source>
</reference>
<accession>A0A8H6AG42</accession>
<dbReference type="GO" id="GO:0005634">
    <property type="term" value="C:nucleus"/>
    <property type="evidence" value="ECO:0007669"/>
    <property type="project" value="UniProtKB-SubCell"/>
</dbReference>
<comment type="caution">
    <text evidence="3">The sequence shown here is derived from an EMBL/GenBank/DDBJ whole genome shotgun (WGS) entry which is preliminary data.</text>
</comment>
<dbReference type="GO" id="GO:0045944">
    <property type="term" value="P:positive regulation of transcription by RNA polymerase II"/>
    <property type="evidence" value="ECO:0007669"/>
    <property type="project" value="TreeGrafter"/>
</dbReference>
<dbReference type="InterPro" id="IPR021858">
    <property type="entry name" value="Fun_TF"/>
</dbReference>
<comment type="subcellular location">
    <subcellularLocation>
        <location evidence="1">Nucleus</location>
    </subcellularLocation>
</comment>
<evidence type="ECO:0000313" key="3">
    <source>
        <dbReference type="EMBL" id="KAF5866590.1"/>
    </source>
</evidence>
<keyword evidence="4" id="KW-1185">Reference proteome</keyword>
<dbReference type="GO" id="GO:0000976">
    <property type="term" value="F:transcription cis-regulatory region binding"/>
    <property type="evidence" value="ECO:0007669"/>
    <property type="project" value="TreeGrafter"/>
</dbReference>
<dbReference type="Pfam" id="PF11951">
    <property type="entry name" value="Fungal_trans_2"/>
    <property type="match status" value="1"/>
</dbReference>
<gene>
    <name evidence="3" type="ORF">ETB97_010683</name>
</gene>
<evidence type="ECO:0000256" key="1">
    <source>
        <dbReference type="ARBA" id="ARBA00004123"/>
    </source>
</evidence>
<dbReference type="PANTHER" id="PTHR37534:SF26">
    <property type="entry name" value="TRANSCRIPTION FACTOR, PUTATIVE-RELATED"/>
    <property type="match status" value="1"/>
</dbReference>
<protein>
    <submittedName>
        <fullName evidence="3">Uncharacterized protein</fullName>
    </submittedName>
</protein>
<keyword evidence="2" id="KW-0539">Nucleus</keyword>
<dbReference type="AlphaFoldDB" id="A0A8H6AG42"/>
<dbReference type="GO" id="GO:0003700">
    <property type="term" value="F:DNA-binding transcription factor activity"/>
    <property type="evidence" value="ECO:0007669"/>
    <property type="project" value="TreeGrafter"/>
</dbReference>
<evidence type="ECO:0000256" key="2">
    <source>
        <dbReference type="ARBA" id="ARBA00023242"/>
    </source>
</evidence>
<dbReference type="PANTHER" id="PTHR37534">
    <property type="entry name" value="TRANSCRIPTIONAL ACTIVATOR PROTEIN UGA3"/>
    <property type="match status" value="1"/>
</dbReference>
<name>A0A8H6AG42_PETAA</name>
<organism evidence="3 4">
    <name type="scientific">Petromyces alliaceus</name>
    <name type="common">Aspergillus alliaceus</name>
    <dbReference type="NCBI Taxonomy" id="209559"/>
    <lineage>
        <taxon>Eukaryota</taxon>
        <taxon>Fungi</taxon>
        <taxon>Dikarya</taxon>
        <taxon>Ascomycota</taxon>
        <taxon>Pezizomycotina</taxon>
        <taxon>Eurotiomycetes</taxon>
        <taxon>Eurotiomycetidae</taxon>
        <taxon>Eurotiales</taxon>
        <taxon>Aspergillaceae</taxon>
        <taxon>Aspergillus</taxon>
        <taxon>Aspergillus subgen. Circumdati</taxon>
    </lineage>
</organism>
<sequence length="209" mass="23500">MAPFMDYRYLMDNHAGLIQMDQIIGCKNWVMSTILDVGILDQWKREELSHFRLSMKELTRRATSIEMVLESGIKEARSGGVVDIVTSIYATSALTYLHSVVSGLNPYLSEVQDSVSRTITLLKQLPDSRVVSSLVWPLCITGCMASPDHEAFFTGIIHASGLTQPALRNGWYVLEIMENAWKIRDLMTQPSAITWEDMINGHNPPTLLI</sequence>
<evidence type="ECO:0000313" key="4">
    <source>
        <dbReference type="Proteomes" id="UP000541154"/>
    </source>
</evidence>
<proteinExistence type="predicted"/>
<dbReference type="Proteomes" id="UP000541154">
    <property type="component" value="Unassembled WGS sequence"/>
</dbReference>
<dbReference type="EMBL" id="SPNV01000006">
    <property type="protein sequence ID" value="KAF5866590.1"/>
    <property type="molecule type" value="Genomic_DNA"/>
</dbReference>